<dbReference type="PANTHER" id="PTHR48041">
    <property type="entry name" value="ABC TRANSPORTER G FAMILY MEMBER 28"/>
    <property type="match status" value="1"/>
</dbReference>
<accession>A0A0L0F2J7</accession>
<keyword evidence="4" id="KW-1133">Transmembrane helix</keyword>
<evidence type="ECO:0000256" key="3">
    <source>
        <dbReference type="ARBA" id="ARBA00022692"/>
    </source>
</evidence>
<dbReference type="GeneID" id="25917573"/>
<evidence type="ECO:0000313" key="7">
    <source>
        <dbReference type="Proteomes" id="UP000054560"/>
    </source>
</evidence>
<gene>
    <name evidence="6" type="ORF">SARC_17069</name>
</gene>
<protein>
    <submittedName>
        <fullName evidence="6">Uncharacterized protein</fullName>
    </submittedName>
</protein>
<dbReference type="GO" id="GO:0016020">
    <property type="term" value="C:membrane"/>
    <property type="evidence" value="ECO:0007669"/>
    <property type="project" value="UniProtKB-SubCell"/>
</dbReference>
<evidence type="ECO:0000256" key="1">
    <source>
        <dbReference type="ARBA" id="ARBA00004141"/>
    </source>
</evidence>
<evidence type="ECO:0000313" key="6">
    <source>
        <dbReference type="EMBL" id="KNC70403.1"/>
    </source>
</evidence>
<dbReference type="InterPro" id="IPR050352">
    <property type="entry name" value="ABCG_transporters"/>
</dbReference>
<comment type="subcellular location">
    <subcellularLocation>
        <location evidence="1">Membrane</location>
        <topology evidence="1">Multi-pass membrane protein</topology>
    </subcellularLocation>
</comment>
<keyword evidence="7" id="KW-1185">Reference proteome</keyword>
<dbReference type="RefSeq" id="XP_014144305.1">
    <property type="nucleotide sequence ID" value="XM_014288830.1"/>
</dbReference>
<name>A0A0L0F2J7_9EUKA</name>
<dbReference type="Proteomes" id="UP000054560">
    <property type="component" value="Unassembled WGS sequence"/>
</dbReference>
<organism evidence="6 7">
    <name type="scientific">Sphaeroforma arctica JP610</name>
    <dbReference type="NCBI Taxonomy" id="667725"/>
    <lineage>
        <taxon>Eukaryota</taxon>
        <taxon>Ichthyosporea</taxon>
        <taxon>Ichthyophonida</taxon>
        <taxon>Sphaeroforma</taxon>
    </lineage>
</organism>
<feature type="non-terminal residue" evidence="6">
    <location>
        <position position="1"/>
    </location>
</feature>
<evidence type="ECO:0000256" key="2">
    <source>
        <dbReference type="ARBA" id="ARBA00022448"/>
    </source>
</evidence>
<dbReference type="GO" id="GO:0042626">
    <property type="term" value="F:ATPase-coupled transmembrane transporter activity"/>
    <property type="evidence" value="ECO:0007669"/>
    <property type="project" value="TreeGrafter"/>
</dbReference>
<keyword evidence="3" id="KW-0812">Transmembrane</keyword>
<sequence length="88" mass="9601">KGLLEGSVRVGGKVLGANVRYMLGYVDQDDHLIRTLTPKVGDSSQESLMYSARLRLPDAVSDEVVTRVVEHVIKSLNMEAFADTLIGV</sequence>
<evidence type="ECO:0000256" key="4">
    <source>
        <dbReference type="ARBA" id="ARBA00022989"/>
    </source>
</evidence>
<reference evidence="6 7" key="1">
    <citation type="submission" date="2011-02" db="EMBL/GenBank/DDBJ databases">
        <title>The Genome Sequence of Sphaeroforma arctica JP610.</title>
        <authorList>
            <consortium name="The Broad Institute Genome Sequencing Platform"/>
            <person name="Russ C."/>
            <person name="Cuomo C."/>
            <person name="Young S.K."/>
            <person name="Zeng Q."/>
            <person name="Gargeya S."/>
            <person name="Alvarado L."/>
            <person name="Berlin A."/>
            <person name="Chapman S.B."/>
            <person name="Chen Z."/>
            <person name="Freedman E."/>
            <person name="Gellesch M."/>
            <person name="Goldberg J."/>
            <person name="Griggs A."/>
            <person name="Gujja S."/>
            <person name="Heilman E."/>
            <person name="Heiman D."/>
            <person name="Howarth C."/>
            <person name="Mehta T."/>
            <person name="Neiman D."/>
            <person name="Pearson M."/>
            <person name="Roberts A."/>
            <person name="Saif S."/>
            <person name="Shea T."/>
            <person name="Shenoy N."/>
            <person name="Sisk P."/>
            <person name="Stolte C."/>
            <person name="Sykes S."/>
            <person name="White J."/>
            <person name="Yandava C."/>
            <person name="Burger G."/>
            <person name="Gray M.W."/>
            <person name="Holland P.W.H."/>
            <person name="King N."/>
            <person name="Lang F.B.F."/>
            <person name="Roger A.J."/>
            <person name="Ruiz-Trillo I."/>
            <person name="Haas B."/>
            <person name="Nusbaum C."/>
            <person name="Birren B."/>
        </authorList>
    </citation>
    <scope>NUCLEOTIDE SEQUENCE [LARGE SCALE GENOMIC DNA]</scope>
    <source>
        <strain evidence="6 7">JP610</strain>
    </source>
</reference>
<evidence type="ECO:0000256" key="5">
    <source>
        <dbReference type="ARBA" id="ARBA00023136"/>
    </source>
</evidence>
<dbReference type="PANTHER" id="PTHR48041:SF91">
    <property type="entry name" value="ABC TRANSPORTER G FAMILY MEMBER 28"/>
    <property type="match status" value="1"/>
</dbReference>
<dbReference type="EMBL" id="KQ251251">
    <property type="protein sequence ID" value="KNC70403.1"/>
    <property type="molecule type" value="Genomic_DNA"/>
</dbReference>
<keyword evidence="5" id="KW-0472">Membrane</keyword>
<dbReference type="OrthoDB" id="245989at2759"/>
<dbReference type="AlphaFoldDB" id="A0A0L0F2J7"/>
<proteinExistence type="predicted"/>
<keyword evidence="2" id="KW-0813">Transport</keyword>
<dbReference type="STRING" id="667725.A0A0L0F2J7"/>